<reference evidence="2" key="1">
    <citation type="submission" date="2016-09" db="EMBL/GenBank/DDBJ databases">
        <authorList>
            <person name="Koehorst J."/>
        </authorList>
    </citation>
    <scope>NUCLEOTIDE SEQUENCE [LARGE SCALE GENOMIC DNA]</scope>
</reference>
<dbReference type="RefSeq" id="WP_067774199.1">
    <property type="nucleotide sequence ID" value="NZ_LIGX01000018.1"/>
</dbReference>
<organism evidence="1 2">
    <name type="scientific">Akkermansia glycaniphila</name>
    <dbReference type="NCBI Taxonomy" id="1679444"/>
    <lineage>
        <taxon>Bacteria</taxon>
        <taxon>Pseudomonadati</taxon>
        <taxon>Verrucomicrobiota</taxon>
        <taxon>Verrucomicrobiia</taxon>
        <taxon>Verrucomicrobiales</taxon>
        <taxon>Akkermansiaceae</taxon>
        <taxon>Akkermansia</taxon>
    </lineage>
</organism>
<dbReference type="AlphaFoldDB" id="A0A1C7PD29"/>
<gene>
    <name evidence="1" type="ORF">PYTT_1686</name>
</gene>
<sequence length="139" mass="15794">MNPQLQITCNPSDWDASVITAVGVPYEQRILQPRTIEAHNLPSELFAIWRQAVQYFRTLDPTPDGWTAMHITAEKEEIILQLPDEEIAAQHMQLRCSIDRIWVADGTTAPPITQCLDTAEMLAFFDTLTAPAFWMVDTH</sequence>
<proteinExistence type="predicted"/>
<dbReference type="Proteomes" id="UP000176204">
    <property type="component" value="Chromosome I"/>
</dbReference>
<dbReference type="KEGG" id="agl:PYTT_1686"/>
<evidence type="ECO:0000313" key="1">
    <source>
        <dbReference type="EMBL" id="SEH91552.1"/>
    </source>
</evidence>
<keyword evidence="2" id="KW-1185">Reference proteome</keyword>
<name>A0A1C7PD29_9BACT</name>
<evidence type="ECO:0000313" key="2">
    <source>
        <dbReference type="Proteomes" id="UP000176204"/>
    </source>
</evidence>
<dbReference type="STRING" id="1679444.PYTT_1686"/>
<protein>
    <submittedName>
        <fullName evidence="1">Uncharacterized protein</fullName>
    </submittedName>
</protein>
<accession>A0A1C7PD29</accession>
<dbReference type="EMBL" id="LT629973">
    <property type="protein sequence ID" value="SEH91552.1"/>
    <property type="molecule type" value="Genomic_DNA"/>
</dbReference>